<keyword evidence="2" id="KW-1185">Reference proteome</keyword>
<evidence type="ECO:0000313" key="2">
    <source>
        <dbReference type="Proteomes" id="UP000219338"/>
    </source>
</evidence>
<dbReference type="EMBL" id="FUEG01000013">
    <property type="protein sequence ID" value="SJL11233.1"/>
    <property type="molecule type" value="Genomic_DNA"/>
</dbReference>
<organism evidence="1 2">
    <name type="scientific">Armillaria ostoyae</name>
    <name type="common">Armillaria root rot fungus</name>
    <dbReference type="NCBI Taxonomy" id="47428"/>
    <lineage>
        <taxon>Eukaryota</taxon>
        <taxon>Fungi</taxon>
        <taxon>Dikarya</taxon>
        <taxon>Basidiomycota</taxon>
        <taxon>Agaricomycotina</taxon>
        <taxon>Agaricomycetes</taxon>
        <taxon>Agaricomycetidae</taxon>
        <taxon>Agaricales</taxon>
        <taxon>Marasmiineae</taxon>
        <taxon>Physalacriaceae</taxon>
        <taxon>Armillaria</taxon>
    </lineage>
</organism>
<proteinExistence type="predicted"/>
<dbReference type="OrthoDB" id="2954739at2759"/>
<dbReference type="Proteomes" id="UP000219338">
    <property type="component" value="Unassembled WGS sequence"/>
</dbReference>
<dbReference type="AlphaFoldDB" id="A0A284RR67"/>
<evidence type="ECO:0000313" key="1">
    <source>
        <dbReference type="EMBL" id="SJL11233.1"/>
    </source>
</evidence>
<accession>A0A284RR67</accession>
<protein>
    <submittedName>
        <fullName evidence="1">Uncharacterized protein</fullName>
    </submittedName>
</protein>
<reference evidence="2" key="1">
    <citation type="journal article" date="2017" name="Nat. Ecol. Evol.">
        <title>Genome expansion and lineage-specific genetic innovations in the forest pathogenic fungi Armillaria.</title>
        <authorList>
            <person name="Sipos G."/>
            <person name="Prasanna A.N."/>
            <person name="Walter M.C."/>
            <person name="O'Connor E."/>
            <person name="Balint B."/>
            <person name="Krizsan K."/>
            <person name="Kiss B."/>
            <person name="Hess J."/>
            <person name="Varga T."/>
            <person name="Slot J."/>
            <person name="Riley R."/>
            <person name="Boka B."/>
            <person name="Rigling D."/>
            <person name="Barry K."/>
            <person name="Lee J."/>
            <person name="Mihaltcheva S."/>
            <person name="LaButti K."/>
            <person name="Lipzen A."/>
            <person name="Waldron R."/>
            <person name="Moloney N.M."/>
            <person name="Sperisen C."/>
            <person name="Kredics L."/>
            <person name="Vagvoelgyi C."/>
            <person name="Patrignani A."/>
            <person name="Fitzpatrick D."/>
            <person name="Nagy I."/>
            <person name="Doyle S."/>
            <person name="Anderson J.B."/>
            <person name="Grigoriev I.V."/>
            <person name="Gueldener U."/>
            <person name="Muensterkoetter M."/>
            <person name="Nagy L.G."/>
        </authorList>
    </citation>
    <scope>NUCLEOTIDE SEQUENCE [LARGE SCALE GENOMIC DNA]</scope>
    <source>
        <strain evidence="2">C18/9</strain>
    </source>
</reference>
<sequence length="380" mass="41953">MRPGTSINYPRIICIDGNHTTSPLSLSADEAASAVLSCIGLPAAGTATTSSITYTNWANLPEWIEEVLGNSWRVTYGGVGVGEGSAHSVWDLKRQSADTPQLTIRVFVESQADADGVLDMAASMQAARRRLARIINSTDWLIECVWARGNLSAFGDDSVRYADGGGGVIVIAGPTVIEICDESNTLPWERFERYVHTLLGHTIRRNSPSWAPTIPTIKRGPLVSLASGNHNSCPRRITIRPVDPRFSVWFELDRPIAAADAFVKESTSDPAVSHNNCEVEGGVRVHFMFVIAQVGHHVVEVHAHFADSETMMSRTQIFEVDVAYTEKQTVYNGEDIFMAASKEAADGHHEQYHVPYQDPPNSWRASFLKLFCPVYRRRSR</sequence>
<gene>
    <name evidence="1" type="ORF">ARMOST_14636</name>
</gene>
<name>A0A284RR67_ARMOS</name>